<dbReference type="CDD" id="cd07185">
    <property type="entry name" value="OmpA_C-like"/>
    <property type="match status" value="1"/>
</dbReference>
<gene>
    <name evidence="9" type="primary">oprF_4</name>
    <name evidence="9" type="ORF">MgSA37_02929</name>
</gene>
<accession>A0A0X8X339</accession>
<keyword evidence="2" id="KW-0813">Transport</keyword>
<dbReference type="AlphaFoldDB" id="A0A0X8X339"/>
<dbReference type="OrthoDB" id="1522982at2"/>
<keyword evidence="8" id="KW-0998">Cell outer membrane</keyword>
<keyword evidence="7" id="KW-0472">Membrane</keyword>
<dbReference type="InterPro" id="IPR006664">
    <property type="entry name" value="OMP_bac"/>
</dbReference>
<dbReference type="GO" id="GO:0015288">
    <property type="term" value="F:porin activity"/>
    <property type="evidence" value="ECO:0007669"/>
    <property type="project" value="UniProtKB-KW"/>
</dbReference>
<evidence type="ECO:0000256" key="3">
    <source>
        <dbReference type="ARBA" id="ARBA00022452"/>
    </source>
</evidence>
<dbReference type="InterPro" id="IPR036737">
    <property type="entry name" value="OmpA-like_sf"/>
</dbReference>
<comment type="subcellular location">
    <subcellularLocation>
        <location evidence="1">Cell outer membrane</location>
        <topology evidence="1">Multi-pass membrane protein</topology>
    </subcellularLocation>
</comment>
<dbReference type="EMBL" id="AP017313">
    <property type="protein sequence ID" value="BAU54751.1"/>
    <property type="molecule type" value="Genomic_DNA"/>
</dbReference>
<sequence>MAINLKRTLLLLIFTLNFAGLFAQNTDSLALNTDYIRPFSGGAAFRSWSVGIHAGLMSTSVITSSNSQLGFTVANVQYGYGGYIKKQLLPSFGLQADFMMGKLNGDNAQLNPAGISPYKSFTTAINYAGSLSTNFTLANINWHVVKSTVQPFITAGVGLMNYKPVLTTSAGVVVDFNKNKPNLNELYVPIGAGFKFDIAKGINLELAYQVNFVYSGNFDGYKYGNTNDKFSYAHIGLEFAIGKKSKPQLAAHNPVSSMRQEYLSGIQNARDEFKALIDSEKNRNQALQQQVLAQNTKLTQLTTDSDGDGVPDFYDKCPNTPAGIKVDGAGCPLPVVKPEEKIIITEADKSVVNEAIQNLQFASGTSMLSDASYQSLDKLAKLLKDKKYHLKLAGYTDATGSAALNLKLSKDRAEAIKMYLVSKGADPASIQTEGYGKANPIASNKTATGRKLNRRVEFSLY</sequence>
<evidence type="ECO:0000256" key="6">
    <source>
        <dbReference type="ARBA" id="ARBA00023114"/>
    </source>
</evidence>
<keyword evidence="5" id="KW-0406">Ion transport</keyword>
<evidence type="ECO:0000256" key="4">
    <source>
        <dbReference type="ARBA" id="ARBA00022692"/>
    </source>
</evidence>
<evidence type="ECO:0000256" key="2">
    <source>
        <dbReference type="ARBA" id="ARBA00022448"/>
    </source>
</evidence>
<dbReference type="InterPro" id="IPR028974">
    <property type="entry name" value="TSP_type-3_rpt"/>
</dbReference>
<dbReference type="GO" id="GO:0046930">
    <property type="term" value="C:pore complex"/>
    <property type="evidence" value="ECO:0007669"/>
    <property type="project" value="UniProtKB-KW"/>
</dbReference>
<keyword evidence="6" id="KW-0626">Porin</keyword>
<dbReference type="Pfam" id="PF00691">
    <property type="entry name" value="OmpA"/>
    <property type="match status" value="1"/>
</dbReference>
<evidence type="ECO:0000313" key="10">
    <source>
        <dbReference type="Proteomes" id="UP000218263"/>
    </source>
</evidence>
<dbReference type="SUPFAM" id="SSF103647">
    <property type="entry name" value="TSP type-3 repeat"/>
    <property type="match status" value="1"/>
</dbReference>
<dbReference type="PRINTS" id="PR01021">
    <property type="entry name" value="OMPADOMAIN"/>
</dbReference>
<dbReference type="Gene3D" id="2.40.160.20">
    <property type="match status" value="1"/>
</dbReference>
<dbReference type="Proteomes" id="UP000218263">
    <property type="component" value="Chromosome"/>
</dbReference>
<evidence type="ECO:0000313" key="9">
    <source>
        <dbReference type="EMBL" id="BAU54751.1"/>
    </source>
</evidence>
<keyword evidence="4" id="KW-0812">Transmembrane</keyword>
<dbReference type="PANTHER" id="PTHR30329">
    <property type="entry name" value="STATOR ELEMENT OF FLAGELLAR MOTOR COMPLEX"/>
    <property type="match status" value="1"/>
</dbReference>
<name>A0A0X8X339_9SPHI</name>
<dbReference type="RefSeq" id="WP_096352803.1">
    <property type="nucleotide sequence ID" value="NZ_AP017313.1"/>
</dbReference>
<evidence type="ECO:0000256" key="8">
    <source>
        <dbReference type="ARBA" id="ARBA00023237"/>
    </source>
</evidence>
<keyword evidence="10" id="KW-1185">Reference proteome</keyword>
<dbReference type="SUPFAM" id="SSF103088">
    <property type="entry name" value="OmpA-like"/>
    <property type="match status" value="1"/>
</dbReference>
<dbReference type="KEGG" id="mgot:MgSA37_02929"/>
<dbReference type="PROSITE" id="PS51123">
    <property type="entry name" value="OMPA_2"/>
    <property type="match status" value="1"/>
</dbReference>
<organism evidence="9 10">
    <name type="scientific">Mucilaginibacter gotjawali</name>
    <dbReference type="NCBI Taxonomy" id="1550579"/>
    <lineage>
        <taxon>Bacteria</taxon>
        <taxon>Pseudomonadati</taxon>
        <taxon>Bacteroidota</taxon>
        <taxon>Sphingobacteriia</taxon>
        <taxon>Sphingobacteriales</taxon>
        <taxon>Sphingobacteriaceae</taxon>
        <taxon>Mucilaginibacter</taxon>
    </lineage>
</organism>
<evidence type="ECO:0000256" key="7">
    <source>
        <dbReference type="ARBA" id="ARBA00023136"/>
    </source>
</evidence>
<dbReference type="SUPFAM" id="SSF56925">
    <property type="entry name" value="OMPA-like"/>
    <property type="match status" value="1"/>
</dbReference>
<protein>
    <submittedName>
        <fullName evidence="9">Outer membrane porin F</fullName>
    </submittedName>
</protein>
<dbReference type="GO" id="GO:0009279">
    <property type="term" value="C:cell outer membrane"/>
    <property type="evidence" value="ECO:0007669"/>
    <property type="project" value="UniProtKB-SubCell"/>
</dbReference>
<dbReference type="InterPro" id="IPR011250">
    <property type="entry name" value="OMP/PagP_B-barrel"/>
</dbReference>
<reference evidence="9 10" key="1">
    <citation type="submission" date="2015-12" db="EMBL/GenBank/DDBJ databases">
        <title>Genome sequence of Mucilaginibacter gotjawali.</title>
        <authorList>
            <person name="Lee J.S."/>
            <person name="Lee K.C."/>
            <person name="Kim K.K."/>
            <person name="Lee B.W."/>
        </authorList>
    </citation>
    <scope>NUCLEOTIDE SEQUENCE [LARGE SCALE GENOMIC DNA]</scope>
    <source>
        <strain evidence="9 10">SA3-7</strain>
    </source>
</reference>
<dbReference type="PANTHER" id="PTHR30329:SF21">
    <property type="entry name" value="LIPOPROTEIN YIAD-RELATED"/>
    <property type="match status" value="1"/>
</dbReference>
<dbReference type="GO" id="GO:0006811">
    <property type="term" value="P:monoatomic ion transport"/>
    <property type="evidence" value="ECO:0007669"/>
    <property type="project" value="UniProtKB-KW"/>
</dbReference>
<dbReference type="InterPro" id="IPR006665">
    <property type="entry name" value="OmpA-like"/>
</dbReference>
<proteinExistence type="predicted"/>
<dbReference type="GO" id="GO:0005509">
    <property type="term" value="F:calcium ion binding"/>
    <property type="evidence" value="ECO:0007669"/>
    <property type="project" value="InterPro"/>
</dbReference>
<dbReference type="Gene3D" id="3.30.1330.60">
    <property type="entry name" value="OmpA-like domain"/>
    <property type="match status" value="1"/>
</dbReference>
<evidence type="ECO:0000256" key="5">
    <source>
        <dbReference type="ARBA" id="ARBA00023065"/>
    </source>
</evidence>
<dbReference type="InterPro" id="IPR050330">
    <property type="entry name" value="Bact_OuterMem_StrucFunc"/>
</dbReference>
<evidence type="ECO:0000256" key="1">
    <source>
        <dbReference type="ARBA" id="ARBA00004571"/>
    </source>
</evidence>
<keyword evidence="3" id="KW-1134">Transmembrane beta strand</keyword>